<dbReference type="RefSeq" id="WP_130344518.1">
    <property type="nucleotide sequence ID" value="NZ_SGWQ01000004.1"/>
</dbReference>
<dbReference type="OrthoDB" id="9806868at2"/>
<dbReference type="Gene3D" id="3.30.720.120">
    <property type="match status" value="1"/>
</dbReference>
<dbReference type="Proteomes" id="UP000294257">
    <property type="component" value="Unassembled WGS sequence"/>
</dbReference>
<dbReference type="PANTHER" id="PTHR34109">
    <property type="entry name" value="BNAUNNG04460D PROTEIN-RELATED"/>
    <property type="match status" value="1"/>
</dbReference>
<sequence length="125" mass="13467">MTYTGVTPYLYYTDAAAALDWLTATFGFGPDVRYTAEDGTVEEAEITAGPARVMMAGRAPGADEGGGALIIVHTDDVDALYRRVDGAGVAVEPPADQPWGPRTITVTDPWGYRWNFWQGEALPPE</sequence>
<organism evidence="2 3">
    <name type="scientific">Herbihabitans rhizosphaerae</name>
    <dbReference type="NCBI Taxonomy" id="1872711"/>
    <lineage>
        <taxon>Bacteria</taxon>
        <taxon>Bacillati</taxon>
        <taxon>Actinomycetota</taxon>
        <taxon>Actinomycetes</taxon>
        <taxon>Pseudonocardiales</taxon>
        <taxon>Pseudonocardiaceae</taxon>
        <taxon>Herbihabitans</taxon>
    </lineage>
</organism>
<evidence type="ECO:0000259" key="1">
    <source>
        <dbReference type="PROSITE" id="PS51819"/>
    </source>
</evidence>
<dbReference type="InterPro" id="IPR029068">
    <property type="entry name" value="Glyas_Bleomycin-R_OHBP_Dase"/>
</dbReference>
<evidence type="ECO:0000313" key="3">
    <source>
        <dbReference type="Proteomes" id="UP000294257"/>
    </source>
</evidence>
<keyword evidence="3" id="KW-1185">Reference proteome</keyword>
<reference evidence="2 3" key="1">
    <citation type="submission" date="2019-02" db="EMBL/GenBank/DDBJ databases">
        <title>Genomic Encyclopedia of Type Strains, Phase IV (KMG-IV): sequencing the most valuable type-strain genomes for metagenomic binning, comparative biology and taxonomic classification.</title>
        <authorList>
            <person name="Goeker M."/>
        </authorList>
    </citation>
    <scope>NUCLEOTIDE SEQUENCE [LARGE SCALE GENOMIC DNA]</scope>
    <source>
        <strain evidence="2 3">DSM 101727</strain>
    </source>
</reference>
<name>A0A4Q7KTX7_9PSEU</name>
<protein>
    <submittedName>
        <fullName evidence="2">Putative glyoxalase superfamily protein PhnB</fullName>
    </submittedName>
</protein>
<gene>
    <name evidence="2" type="ORF">EV193_104113</name>
</gene>
<dbReference type="PROSITE" id="PS51819">
    <property type="entry name" value="VOC"/>
    <property type="match status" value="1"/>
</dbReference>
<dbReference type="AlphaFoldDB" id="A0A4Q7KTX7"/>
<feature type="domain" description="VOC" evidence="1">
    <location>
        <begin position="2"/>
        <end position="119"/>
    </location>
</feature>
<dbReference type="Gene3D" id="3.30.720.110">
    <property type="match status" value="1"/>
</dbReference>
<evidence type="ECO:0000313" key="2">
    <source>
        <dbReference type="EMBL" id="RZS38902.1"/>
    </source>
</evidence>
<proteinExistence type="predicted"/>
<dbReference type="EMBL" id="SGWQ01000004">
    <property type="protein sequence ID" value="RZS38902.1"/>
    <property type="molecule type" value="Genomic_DNA"/>
</dbReference>
<dbReference type="SUPFAM" id="SSF54593">
    <property type="entry name" value="Glyoxalase/Bleomycin resistance protein/Dihydroxybiphenyl dioxygenase"/>
    <property type="match status" value="1"/>
</dbReference>
<comment type="caution">
    <text evidence="2">The sequence shown here is derived from an EMBL/GenBank/DDBJ whole genome shotgun (WGS) entry which is preliminary data.</text>
</comment>
<dbReference type="InterPro" id="IPR004360">
    <property type="entry name" value="Glyas_Fos-R_dOase_dom"/>
</dbReference>
<dbReference type="PANTHER" id="PTHR34109:SF1">
    <property type="entry name" value="VOC DOMAIN-CONTAINING PROTEIN"/>
    <property type="match status" value="1"/>
</dbReference>
<accession>A0A4Q7KTX7</accession>
<dbReference type="InterPro" id="IPR037523">
    <property type="entry name" value="VOC_core"/>
</dbReference>
<dbReference type="Pfam" id="PF00903">
    <property type="entry name" value="Glyoxalase"/>
    <property type="match status" value="1"/>
</dbReference>